<gene>
    <name evidence="1" type="ORF">QAD02_008234</name>
</gene>
<sequence length="183" mass="19984">MSDVLPKISAEVGNSSSKVFDTDNAGTKSQSAVRGPSGKPLPVARMSPRVTRSRSQTMPPPPSLPVKKTMSTTSSSIGSTNDHFKLAGQEKESKIEKTLKRIKTTPSEALRAELITRDDLTDFIASEDGHSNLFEVASSYTDTIPSLVEQLKSAYSQFTHRNLKNCLNKIVKRLTIDKDSTSQ</sequence>
<protein>
    <submittedName>
        <fullName evidence="1">Uncharacterized protein</fullName>
    </submittedName>
</protein>
<proteinExistence type="predicted"/>
<evidence type="ECO:0000313" key="1">
    <source>
        <dbReference type="EMBL" id="KAJ8666572.1"/>
    </source>
</evidence>
<evidence type="ECO:0000313" key="2">
    <source>
        <dbReference type="Proteomes" id="UP001239111"/>
    </source>
</evidence>
<accession>A0ACC2N5Z4</accession>
<comment type="caution">
    <text evidence="1">The sequence shown here is derived from an EMBL/GenBank/DDBJ whole genome shotgun (WGS) entry which is preliminary data.</text>
</comment>
<reference evidence="1" key="1">
    <citation type="submission" date="2023-04" db="EMBL/GenBank/DDBJ databases">
        <title>A chromosome-level genome assembly of the parasitoid wasp Eretmocerus hayati.</title>
        <authorList>
            <person name="Zhong Y."/>
            <person name="Liu S."/>
            <person name="Liu Y."/>
        </authorList>
    </citation>
    <scope>NUCLEOTIDE SEQUENCE</scope>
    <source>
        <strain evidence="1">ZJU_SS_LIU_2023</strain>
    </source>
</reference>
<name>A0ACC2N5Z4_9HYME</name>
<dbReference type="EMBL" id="CM056744">
    <property type="protein sequence ID" value="KAJ8666572.1"/>
    <property type="molecule type" value="Genomic_DNA"/>
</dbReference>
<keyword evidence="2" id="KW-1185">Reference proteome</keyword>
<dbReference type="Proteomes" id="UP001239111">
    <property type="component" value="Chromosome 4"/>
</dbReference>
<organism evidence="1 2">
    <name type="scientific">Eretmocerus hayati</name>
    <dbReference type="NCBI Taxonomy" id="131215"/>
    <lineage>
        <taxon>Eukaryota</taxon>
        <taxon>Metazoa</taxon>
        <taxon>Ecdysozoa</taxon>
        <taxon>Arthropoda</taxon>
        <taxon>Hexapoda</taxon>
        <taxon>Insecta</taxon>
        <taxon>Pterygota</taxon>
        <taxon>Neoptera</taxon>
        <taxon>Endopterygota</taxon>
        <taxon>Hymenoptera</taxon>
        <taxon>Apocrita</taxon>
        <taxon>Proctotrupomorpha</taxon>
        <taxon>Chalcidoidea</taxon>
        <taxon>Aphelinidae</taxon>
        <taxon>Aphelininae</taxon>
        <taxon>Eretmocerus</taxon>
    </lineage>
</organism>